<dbReference type="InterPro" id="IPR011335">
    <property type="entry name" value="Restrct_endonuc-II-like"/>
</dbReference>
<accession>A0A6I2L1N3</accession>
<dbReference type="GO" id="GO:0003677">
    <property type="term" value="F:DNA binding"/>
    <property type="evidence" value="ECO:0007669"/>
    <property type="project" value="InterPro"/>
</dbReference>
<dbReference type="EMBL" id="WKJK01000004">
    <property type="protein sequence ID" value="MRW90179.1"/>
    <property type="molecule type" value="Genomic_DNA"/>
</dbReference>
<dbReference type="Gene3D" id="2.40.330.10">
    <property type="entry name" value="DNA-binding pseudobarrel domain"/>
    <property type="match status" value="1"/>
</dbReference>
<evidence type="ECO:0000259" key="1">
    <source>
        <dbReference type="Pfam" id="PF09019"/>
    </source>
</evidence>
<dbReference type="GO" id="GO:0009307">
    <property type="term" value="P:DNA restriction-modification system"/>
    <property type="evidence" value="ECO:0007669"/>
    <property type="project" value="InterPro"/>
</dbReference>
<keyword evidence="2" id="KW-0378">Hydrolase</keyword>
<feature type="domain" description="Restriction endonuclease type II EcoRII C-terminal" evidence="1">
    <location>
        <begin position="302"/>
        <end position="440"/>
    </location>
</feature>
<dbReference type="SUPFAM" id="SSF52980">
    <property type="entry name" value="Restriction endonuclease-like"/>
    <property type="match status" value="1"/>
</dbReference>
<comment type="caution">
    <text evidence="2">The sequence shown here is derived from an EMBL/GenBank/DDBJ whole genome shotgun (WGS) entry which is preliminary data.</text>
</comment>
<protein>
    <submittedName>
        <fullName evidence="2">Restriction endonuclease</fullName>
    </submittedName>
</protein>
<dbReference type="InterPro" id="IPR038365">
    <property type="entry name" value="EcoRII_C_sf"/>
</dbReference>
<evidence type="ECO:0000313" key="2">
    <source>
        <dbReference type="EMBL" id="MRW90179.1"/>
    </source>
</evidence>
<gene>
    <name evidence="2" type="ORF">GJ699_09305</name>
</gene>
<dbReference type="Gene3D" id="3.40.91.80">
    <property type="match status" value="1"/>
</dbReference>
<dbReference type="AlphaFoldDB" id="A0A6I2L1N3"/>
<name>A0A6I2L1N3_9BURK</name>
<dbReference type="InterPro" id="IPR015109">
    <property type="entry name" value="Restrct_endonuc_II_EcoRII_C"/>
</dbReference>
<evidence type="ECO:0000313" key="3">
    <source>
        <dbReference type="Proteomes" id="UP000433309"/>
    </source>
</evidence>
<dbReference type="RefSeq" id="WP_371867510.1">
    <property type="nucleotide sequence ID" value="NZ_WKJK01000004.1"/>
</dbReference>
<proteinExistence type="predicted"/>
<dbReference type="Proteomes" id="UP000433309">
    <property type="component" value="Unassembled WGS sequence"/>
</dbReference>
<dbReference type="GO" id="GO:0009036">
    <property type="term" value="F:type II site-specific deoxyribonuclease activity"/>
    <property type="evidence" value="ECO:0007669"/>
    <property type="project" value="InterPro"/>
</dbReference>
<keyword evidence="2" id="KW-0255">Endonuclease</keyword>
<sequence length="456" mass="51658">MTTGNLFQDDVIDDAAELVIRLTKRADSIFLKKLALNDWQWTEDPDKHQDGVYIFKSERDSGFFPPLTSTPVKPGKKPIFEAFFKIHWPALSYPTVKEARLVNWRSKGEETHLTRVPHEAFTGLNPASFLLIAKTGRAADAEYTATTVDSSSSAYRYLEDLFDLPPKFCSGIFEPQRVMLSQQEKLFEFIGQALSAFHAGQISAFAESHFSIPKPREMARLAQEEYQSLHGNFDFNPFKMTAPGDAVLDISRGLEYEIFKSFEIRRRSMELVKLLLGTDPEAVSINQVLMNIVTEFYQIDGILLSAAQTRKSRAGASFELHIERLLTDGGIPHEVQVIADAKKRPDFVLPSFTAYMDPLRDRTGALVLSAKTTLRERWKQVQGEIRNCDLFLATVDEGIAENAIKDMERQGIVLVVPESLKKSDTTVYKSQSNVISFKSFFETELLCKRMVAWQCE</sequence>
<keyword evidence="2" id="KW-0540">Nuclease</keyword>
<dbReference type="Pfam" id="PF09019">
    <property type="entry name" value="EcoRII-C"/>
    <property type="match status" value="1"/>
</dbReference>
<organism evidence="2 3">
    <name type="scientific">Duganella guangzhouensis</name>
    <dbReference type="NCBI Taxonomy" id="2666084"/>
    <lineage>
        <taxon>Bacteria</taxon>
        <taxon>Pseudomonadati</taxon>
        <taxon>Pseudomonadota</taxon>
        <taxon>Betaproteobacteria</taxon>
        <taxon>Burkholderiales</taxon>
        <taxon>Oxalobacteraceae</taxon>
        <taxon>Telluria group</taxon>
        <taxon>Duganella</taxon>
    </lineage>
</organism>
<dbReference type="InterPro" id="IPR015300">
    <property type="entry name" value="DNA-bd_pseudobarrel_sf"/>
</dbReference>
<reference evidence="2 3" key="1">
    <citation type="submission" date="2019-11" db="EMBL/GenBank/DDBJ databases">
        <title>Novel species isolated from a subtropical stream in China.</title>
        <authorList>
            <person name="Lu H."/>
        </authorList>
    </citation>
    <scope>NUCLEOTIDE SEQUENCE [LARGE SCALE GENOMIC DNA]</scope>
    <source>
        <strain evidence="2 3">FT80W</strain>
    </source>
</reference>
<dbReference type="CDD" id="cd22322">
    <property type="entry name" value="EcoRII-like"/>
    <property type="match status" value="1"/>
</dbReference>
<keyword evidence="3" id="KW-1185">Reference proteome</keyword>